<organism evidence="1 2">
    <name type="scientific">Neophaeococcomyces mojaviensis</name>
    <dbReference type="NCBI Taxonomy" id="3383035"/>
    <lineage>
        <taxon>Eukaryota</taxon>
        <taxon>Fungi</taxon>
        <taxon>Dikarya</taxon>
        <taxon>Ascomycota</taxon>
        <taxon>Pezizomycotina</taxon>
        <taxon>Eurotiomycetes</taxon>
        <taxon>Chaetothyriomycetidae</taxon>
        <taxon>Chaetothyriales</taxon>
        <taxon>Chaetothyriales incertae sedis</taxon>
        <taxon>Neophaeococcomyces</taxon>
    </lineage>
</organism>
<evidence type="ECO:0000313" key="1">
    <source>
        <dbReference type="EMBL" id="KAJ9662030.1"/>
    </source>
</evidence>
<accession>A0ACC3AGG2</accession>
<reference evidence="1" key="1">
    <citation type="submission" date="2022-10" db="EMBL/GenBank/DDBJ databases">
        <title>Culturing micro-colonial fungi from biological soil crusts in the Mojave desert and describing Neophaeococcomyces mojavensis, and introducing the new genera and species Taxawa tesnikishii.</title>
        <authorList>
            <person name="Kurbessoian T."/>
            <person name="Stajich J.E."/>
        </authorList>
    </citation>
    <scope>NUCLEOTIDE SEQUENCE</scope>
    <source>
        <strain evidence="1">JES_112</strain>
    </source>
</reference>
<name>A0ACC3AGG2_9EURO</name>
<sequence length="423" mass="47180">MPETLSNHVNNTNSNSENKYKTDLENDESAPPLRRSAFRALVQDFGPIWFTWCMNAGALGLLTHQSPYQFHGLEIISTVFYVFDLTLFIVFSVIFILRFTIFRSSAYREIVSQQTELTLCACWPIAFLTLTSLTPVICSNAYWGRHAFTILGYVMWWSSATWSLLVLFWVFITLIRQHDANDRRLPTTIILPAVSVATVAVTGGSVVSLSYDVSPRLAVPVIVVSFMMVGIGILLGLMLSTYLFHAFLAQGWPAPAMTASTFILVGPMGQSAAALLQLGMAAREYGKFGGYNKGSFLTAEAAVVLETACVLIALILAGLGVIWSILAIYAMIERALQRKLFWTPGWNAIIFPMATLTTSMNLFAVEMDSPAFRVITVVLIIVLLFVFLLNLAFTIWKVVKGELLIVKEDWRGKKQLEERQKEK</sequence>
<comment type="caution">
    <text evidence="1">The sequence shown here is derived from an EMBL/GenBank/DDBJ whole genome shotgun (WGS) entry which is preliminary data.</text>
</comment>
<gene>
    <name evidence="1" type="ORF">H2198_001572</name>
</gene>
<keyword evidence="2" id="KW-1185">Reference proteome</keyword>
<proteinExistence type="predicted"/>
<dbReference type="Proteomes" id="UP001172386">
    <property type="component" value="Unassembled WGS sequence"/>
</dbReference>
<dbReference type="EMBL" id="JAPDRQ010000018">
    <property type="protein sequence ID" value="KAJ9662030.1"/>
    <property type="molecule type" value="Genomic_DNA"/>
</dbReference>
<protein>
    <submittedName>
        <fullName evidence="1">Uncharacterized protein</fullName>
    </submittedName>
</protein>
<evidence type="ECO:0000313" key="2">
    <source>
        <dbReference type="Proteomes" id="UP001172386"/>
    </source>
</evidence>